<accession>A0ABP1G3Z8</accession>
<evidence type="ECO:0000313" key="2">
    <source>
        <dbReference type="EMBL" id="CAL5224537.1"/>
    </source>
</evidence>
<evidence type="ECO:0000256" key="1">
    <source>
        <dbReference type="SAM" id="MobiDB-lite"/>
    </source>
</evidence>
<evidence type="ECO:0000313" key="3">
    <source>
        <dbReference type="Proteomes" id="UP001497392"/>
    </source>
</evidence>
<sequence length="303" mass="33550">MGSLNREGDASSCTRVTAVKEEGTPRSDASEPPSPKCKRRPRRKTEMWRMNNQLAQKRFRQKQKARSPPTAFGSDKQKAQQEHVYELSEQVAELEERQRGLEKALDACRQDAQAEQQSGGAVLELDLLQIHLTQQELDCMDRQTLSVIWKGVAEKLGACVAKAEHCSVNELLQHLQALGLEVLQLLQCLLEHNPGLVSALQGPSSEGLKGSLASLASNQGFRPGALGCLKLSQDFRKVLEKARDIILLSHDKLLPQRVVLTSQMQGAPVQADICRQARILRQLHASADAAFVHQLILELLAHV</sequence>
<dbReference type="EMBL" id="CAXHTA020000011">
    <property type="protein sequence ID" value="CAL5224537.1"/>
    <property type="molecule type" value="Genomic_DNA"/>
</dbReference>
<feature type="compositionally biased region" description="Basic and acidic residues" evidence="1">
    <location>
        <begin position="18"/>
        <end position="29"/>
    </location>
</feature>
<comment type="caution">
    <text evidence="2">The sequence shown here is derived from an EMBL/GenBank/DDBJ whole genome shotgun (WGS) entry which is preliminary data.</text>
</comment>
<organism evidence="2 3">
    <name type="scientific">Coccomyxa viridis</name>
    <dbReference type="NCBI Taxonomy" id="1274662"/>
    <lineage>
        <taxon>Eukaryota</taxon>
        <taxon>Viridiplantae</taxon>
        <taxon>Chlorophyta</taxon>
        <taxon>core chlorophytes</taxon>
        <taxon>Trebouxiophyceae</taxon>
        <taxon>Trebouxiophyceae incertae sedis</taxon>
        <taxon>Coccomyxaceae</taxon>
        <taxon>Coccomyxa</taxon>
    </lineage>
</organism>
<gene>
    <name evidence="2" type="primary">g7236</name>
    <name evidence="2" type="ORF">VP750_LOCUS6196</name>
</gene>
<proteinExistence type="predicted"/>
<dbReference type="Proteomes" id="UP001497392">
    <property type="component" value="Unassembled WGS sequence"/>
</dbReference>
<feature type="region of interest" description="Disordered" evidence="1">
    <location>
        <begin position="1"/>
        <end position="80"/>
    </location>
</feature>
<name>A0ABP1G3Z8_9CHLO</name>
<reference evidence="2 3" key="1">
    <citation type="submission" date="2024-06" db="EMBL/GenBank/DDBJ databases">
        <authorList>
            <person name="Kraege A."/>
            <person name="Thomma B."/>
        </authorList>
    </citation>
    <scope>NUCLEOTIDE SEQUENCE [LARGE SCALE GENOMIC DNA]</scope>
</reference>
<keyword evidence="3" id="KW-1185">Reference proteome</keyword>
<protein>
    <submittedName>
        <fullName evidence="2">G7236 protein</fullName>
    </submittedName>
</protein>